<proteinExistence type="predicted"/>
<keyword evidence="2" id="KW-1185">Reference proteome</keyword>
<evidence type="ECO:0000313" key="1">
    <source>
        <dbReference type="EMBL" id="MDS9467081.1"/>
    </source>
</evidence>
<accession>A0ABU2HPW0</accession>
<sequence>MAAHSASLAKILRQGSQDAAGTGVVIGPRQVLTCAHVVYDALGRDGLDPSVPEGEIRITLPLRLGGGADFEMKLRADGWVPPMAEPEFGIAEDLALLELVGTADFPAGVLPPRFTDMDLGNALDRPVAMSGFPGGNSFDTVLGATRGLDDRSRLQIDPANSERVVAGGFSGAAVLDLKTGCLIGLLVSKKTRDNVTIAYAIPVGTIAKAVDLSAVMVPTPGEARLPPLPRNFVSREAFLAPLREKVLSGITAGVRQARLLG</sequence>
<gene>
    <name evidence="1" type="ORF">RGQ15_05765</name>
</gene>
<reference evidence="2" key="1">
    <citation type="submission" date="2023-07" db="EMBL/GenBank/DDBJ databases">
        <title>Paracoccus sp. MBLB3053 whole genome sequence.</title>
        <authorList>
            <person name="Hwang C.Y."/>
            <person name="Cho E.-S."/>
            <person name="Seo M.-J."/>
        </authorList>
    </citation>
    <scope>NUCLEOTIDE SEQUENCE [LARGE SCALE GENOMIC DNA]</scope>
    <source>
        <strain evidence="2">MBLB3053</strain>
    </source>
</reference>
<dbReference type="SUPFAM" id="SSF50494">
    <property type="entry name" value="Trypsin-like serine proteases"/>
    <property type="match status" value="1"/>
</dbReference>
<dbReference type="RefSeq" id="WP_311159265.1">
    <property type="nucleotide sequence ID" value="NZ_JAVQLW010000001.1"/>
</dbReference>
<dbReference type="InterPro" id="IPR009003">
    <property type="entry name" value="Peptidase_S1_PA"/>
</dbReference>
<dbReference type="Gene3D" id="2.40.10.120">
    <property type="match status" value="1"/>
</dbReference>
<evidence type="ECO:0000313" key="2">
    <source>
        <dbReference type="Proteomes" id="UP001269144"/>
    </source>
</evidence>
<dbReference type="GO" id="GO:0008233">
    <property type="term" value="F:peptidase activity"/>
    <property type="evidence" value="ECO:0007669"/>
    <property type="project" value="UniProtKB-KW"/>
</dbReference>
<dbReference type="GO" id="GO:0006508">
    <property type="term" value="P:proteolysis"/>
    <property type="evidence" value="ECO:0007669"/>
    <property type="project" value="UniProtKB-KW"/>
</dbReference>
<dbReference type="Pfam" id="PF13365">
    <property type="entry name" value="Trypsin_2"/>
    <property type="match status" value="1"/>
</dbReference>
<name>A0ABU2HPW0_9RHOB</name>
<dbReference type="Proteomes" id="UP001269144">
    <property type="component" value="Unassembled WGS sequence"/>
</dbReference>
<keyword evidence="1" id="KW-0645">Protease</keyword>
<organism evidence="1 2">
    <name type="scientific">Paracoccus aurantius</name>
    <dbReference type="NCBI Taxonomy" id="3073814"/>
    <lineage>
        <taxon>Bacteria</taxon>
        <taxon>Pseudomonadati</taxon>
        <taxon>Pseudomonadota</taxon>
        <taxon>Alphaproteobacteria</taxon>
        <taxon>Rhodobacterales</taxon>
        <taxon>Paracoccaceae</taxon>
        <taxon>Paracoccus</taxon>
    </lineage>
</organism>
<keyword evidence="1" id="KW-0378">Hydrolase</keyword>
<dbReference type="EMBL" id="JAVQLW010000001">
    <property type="protein sequence ID" value="MDS9467081.1"/>
    <property type="molecule type" value="Genomic_DNA"/>
</dbReference>
<comment type="caution">
    <text evidence="1">The sequence shown here is derived from an EMBL/GenBank/DDBJ whole genome shotgun (WGS) entry which is preliminary data.</text>
</comment>
<protein>
    <submittedName>
        <fullName evidence="1">Serine protease</fullName>
    </submittedName>
</protein>